<dbReference type="PROSITE" id="PS51762">
    <property type="entry name" value="GH16_2"/>
    <property type="match status" value="2"/>
</dbReference>
<dbReference type="AlphaFoldDB" id="A0A2S5B4S6"/>
<evidence type="ECO:0000313" key="4">
    <source>
        <dbReference type="EMBL" id="POY71778.1"/>
    </source>
</evidence>
<sequence>MTRKRYDTSDSSTDSDGASDADRPNPRPQKGGTIPATAWVLLLLLVLVVAGTLGATTALNDPPDSSSSAVRETADSNDSDDAAAEAPTRAEGPVGTAATERPVASPSKLSAQSVTGSTSPGTPKPSSSGSSGAALKLLRSHEGESFLEGWEFFHLADPTEGQVNYLDQQAAQKAQLFSAGEDVLIMRVDNTTKLAKGANRDSVRIETTSPITLNSLIIADIQHMPTGCATWPAWWSFGDPDWPDGGEIDVIEGVNLDKENVLTLHTDGDGCKPADKPNVSGKIMPENVVCDVASGNGGCSYGAGDKSYGSAFNDAGGGVYVTKFAEEGISVWFWTRASIPPDVLSGAPDPSTWSTPTADWPSTSCKVSKFFTSQRLIFNCTICGEYAGDPESWARGCKDKSPTCSEHVMDPSNFDDAYWAVKSVKLPSDFNRTAKPSTTAANTLSSASPSSVFTAPTTGQTNIAAIGPYKLVRSYEGESFFDGWDFFTEDDPTEASQSLWCSILRARLIAGQVEYVTRAVAEANGLISSDGGSAIMRVDNKSQLGKGERRKSVRIESSEPAEIGSLVLADITRMPWGCSVWPAWWSYGEPGWPEGGEIDVIEGVNLDSTNVITLHTKGDGCDLPAKPDVLGSLLPDNNVCDVDVTYNGCSYTGGKDSFGERFNAAGGAVMATLFTEDEISVWYLPRARVPQDVKDGSPDVSTWGKPTATWKKDSCDIARMFSAQRLIFNITLCGSYAGNDEVWATSCASKSATCSDHVRTGSNFDEAVWEIKSVKVYSTE</sequence>
<dbReference type="InterPro" id="IPR013320">
    <property type="entry name" value="ConA-like_dom_sf"/>
</dbReference>
<keyword evidence="2" id="KW-0472">Membrane</keyword>
<gene>
    <name evidence="4" type="ORF">BMF94_5139</name>
</gene>
<dbReference type="Gene3D" id="2.60.120.200">
    <property type="match status" value="2"/>
</dbReference>
<dbReference type="EMBL" id="PJQD01000072">
    <property type="protein sequence ID" value="POY71778.1"/>
    <property type="molecule type" value="Genomic_DNA"/>
</dbReference>
<feature type="region of interest" description="Disordered" evidence="1">
    <location>
        <begin position="56"/>
        <end position="133"/>
    </location>
</feature>
<dbReference type="GO" id="GO:0009251">
    <property type="term" value="P:glucan catabolic process"/>
    <property type="evidence" value="ECO:0007669"/>
    <property type="project" value="TreeGrafter"/>
</dbReference>
<dbReference type="InterPro" id="IPR050546">
    <property type="entry name" value="Glycosyl_Hydrlase_16"/>
</dbReference>
<proteinExistence type="predicted"/>
<comment type="caution">
    <text evidence="4">The sequence shown here is derived from an EMBL/GenBank/DDBJ whole genome shotgun (WGS) entry which is preliminary data.</text>
</comment>
<feature type="compositionally biased region" description="Low complexity" evidence="1">
    <location>
        <begin position="9"/>
        <end position="18"/>
    </location>
</feature>
<name>A0A2S5B4S6_9BASI</name>
<feature type="domain" description="GH16" evidence="3">
    <location>
        <begin position="117"/>
        <end position="395"/>
    </location>
</feature>
<dbReference type="OrthoDB" id="192832at2759"/>
<dbReference type="SUPFAM" id="SSF49899">
    <property type="entry name" value="Concanavalin A-like lectins/glucanases"/>
    <property type="match status" value="2"/>
</dbReference>
<dbReference type="CDD" id="cd02181">
    <property type="entry name" value="GH16_fungal_Lam16A_glucanase"/>
    <property type="match status" value="2"/>
</dbReference>
<feature type="transmembrane region" description="Helical" evidence="2">
    <location>
        <begin position="36"/>
        <end position="59"/>
    </location>
</feature>
<feature type="region of interest" description="Disordered" evidence="1">
    <location>
        <begin position="1"/>
        <end position="32"/>
    </location>
</feature>
<protein>
    <recommendedName>
        <fullName evidence="3">GH16 domain-containing protein</fullName>
    </recommendedName>
</protein>
<dbReference type="GO" id="GO:0004553">
    <property type="term" value="F:hydrolase activity, hydrolyzing O-glycosyl compounds"/>
    <property type="evidence" value="ECO:0007669"/>
    <property type="project" value="InterPro"/>
</dbReference>
<feature type="compositionally biased region" description="Low complexity" evidence="1">
    <location>
        <begin position="113"/>
        <end position="132"/>
    </location>
</feature>
<evidence type="ECO:0000259" key="3">
    <source>
        <dbReference type="PROSITE" id="PS51762"/>
    </source>
</evidence>
<dbReference type="PANTHER" id="PTHR10963:SF24">
    <property type="entry name" value="GLYCOSIDASE C21B10.07-RELATED"/>
    <property type="match status" value="1"/>
</dbReference>
<keyword evidence="2" id="KW-1133">Transmembrane helix</keyword>
<organism evidence="4 5">
    <name type="scientific">Rhodotorula taiwanensis</name>
    <dbReference type="NCBI Taxonomy" id="741276"/>
    <lineage>
        <taxon>Eukaryota</taxon>
        <taxon>Fungi</taxon>
        <taxon>Dikarya</taxon>
        <taxon>Basidiomycota</taxon>
        <taxon>Pucciniomycotina</taxon>
        <taxon>Microbotryomycetes</taxon>
        <taxon>Sporidiobolales</taxon>
        <taxon>Sporidiobolaceae</taxon>
        <taxon>Rhodotorula</taxon>
    </lineage>
</organism>
<evidence type="ECO:0000256" key="2">
    <source>
        <dbReference type="SAM" id="Phobius"/>
    </source>
</evidence>
<evidence type="ECO:0000313" key="5">
    <source>
        <dbReference type="Proteomes" id="UP000237144"/>
    </source>
</evidence>
<dbReference type="Pfam" id="PF26113">
    <property type="entry name" value="GH16_XgeA"/>
    <property type="match status" value="2"/>
</dbReference>
<dbReference type="STRING" id="741276.A0A2S5B4S6"/>
<dbReference type="PANTHER" id="PTHR10963">
    <property type="entry name" value="GLYCOSYL HYDROLASE-RELATED"/>
    <property type="match status" value="1"/>
</dbReference>
<dbReference type="InterPro" id="IPR000757">
    <property type="entry name" value="Beta-glucanase-like"/>
</dbReference>
<accession>A0A2S5B4S6</accession>
<dbReference type="Proteomes" id="UP000237144">
    <property type="component" value="Unassembled WGS sequence"/>
</dbReference>
<evidence type="ECO:0000256" key="1">
    <source>
        <dbReference type="SAM" id="MobiDB-lite"/>
    </source>
</evidence>
<keyword evidence="5" id="KW-1185">Reference proteome</keyword>
<reference evidence="4 5" key="1">
    <citation type="journal article" date="2018" name="Front. Microbiol.">
        <title>Prospects for Fungal Bioremediation of Acidic Radioactive Waste Sites: Characterization and Genome Sequence of Rhodotorula taiwanensis MD1149.</title>
        <authorList>
            <person name="Tkavc R."/>
            <person name="Matrosova V.Y."/>
            <person name="Grichenko O.E."/>
            <person name="Gostincar C."/>
            <person name="Volpe R.P."/>
            <person name="Klimenkova P."/>
            <person name="Gaidamakova E.K."/>
            <person name="Zhou C.E."/>
            <person name="Stewart B.J."/>
            <person name="Lyman M.G."/>
            <person name="Malfatti S.A."/>
            <person name="Rubinfeld B."/>
            <person name="Courtot M."/>
            <person name="Singh J."/>
            <person name="Dalgard C.L."/>
            <person name="Hamilton T."/>
            <person name="Frey K.G."/>
            <person name="Gunde-Cimerman N."/>
            <person name="Dugan L."/>
            <person name="Daly M.J."/>
        </authorList>
    </citation>
    <scope>NUCLEOTIDE SEQUENCE [LARGE SCALE GENOMIC DNA]</scope>
    <source>
        <strain evidence="4 5">MD1149</strain>
    </source>
</reference>
<feature type="domain" description="GH16" evidence="3">
    <location>
        <begin position="428"/>
        <end position="766"/>
    </location>
</feature>
<keyword evidence="2" id="KW-0812">Transmembrane</keyword>